<reference evidence="28" key="1">
    <citation type="submission" date="2020-11" db="EMBL/GenBank/DDBJ databases">
        <authorList>
            <person name="Tran Van P."/>
        </authorList>
    </citation>
    <scope>NUCLEOTIDE SEQUENCE</scope>
</reference>
<dbReference type="FunFam" id="2.10.25.10:FF:000130">
    <property type="entry name" value="Laminin subunit beta 1"/>
    <property type="match status" value="1"/>
</dbReference>
<feature type="disulfide bond" evidence="22">
    <location>
        <begin position="307"/>
        <end position="316"/>
    </location>
</feature>
<feature type="domain" description="Laminin EGF-like" evidence="25">
    <location>
        <begin position="277"/>
        <end position="339"/>
    </location>
</feature>
<feature type="disulfide bond" evidence="22">
    <location>
        <begin position="1016"/>
        <end position="1028"/>
    </location>
</feature>
<comment type="caution">
    <text evidence="22">Lacks conserved residue(s) required for the propagation of feature annotation.</text>
</comment>
<evidence type="ECO:0000256" key="12">
    <source>
        <dbReference type="ARBA" id="ARBA00023292"/>
    </source>
</evidence>
<keyword evidence="10 22" id="KW-1015">Disulfide bond</keyword>
<evidence type="ECO:0000256" key="9">
    <source>
        <dbReference type="ARBA" id="ARBA00023054"/>
    </source>
</evidence>
<evidence type="ECO:0000256" key="19">
    <source>
        <dbReference type="ARBA" id="ARBA00082919"/>
    </source>
</evidence>
<evidence type="ECO:0000256" key="16">
    <source>
        <dbReference type="ARBA" id="ARBA00075415"/>
    </source>
</evidence>
<feature type="disulfide bond" evidence="22">
    <location>
        <begin position="1037"/>
        <end position="1046"/>
    </location>
</feature>
<evidence type="ECO:0000256" key="22">
    <source>
        <dbReference type="PROSITE-ProRule" id="PRU00460"/>
    </source>
</evidence>
<dbReference type="PROSITE" id="PS01248">
    <property type="entry name" value="EGF_LAM_1"/>
    <property type="match status" value="5"/>
</dbReference>
<evidence type="ECO:0000256" key="17">
    <source>
        <dbReference type="ARBA" id="ARBA00076920"/>
    </source>
</evidence>
<keyword evidence="29" id="KW-1185">Reference proteome</keyword>
<dbReference type="GO" id="GO:0005608">
    <property type="term" value="C:laminin-3 complex"/>
    <property type="evidence" value="ECO:0007669"/>
    <property type="project" value="UniProtKB-ARBA"/>
</dbReference>
<dbReference type="SUPFAM" id="SSF57196">
    <property type="entry name" value="EGF/Laminin"/>
    <property type="match status" value="13"/>
</dbReference>
<dbReference type="GO" id="GO:0009888">
    <property type="term" value="P:tissue development"/>
    <property type="evidence" value="ECO:0007669"/>
    <property type="project" value="TreeGrafter"/>
</dbReference>
<feature type="coiled-coil region" evidence="23">
    <location>
        <begin position="1177"/>
        <end position="1249"/>
    </location>
</feature>
<dbReference type="InterPro" id="IPR002049">
    <property type="entry name" value="LE_dom"/>
</dbReference>
<dbReference type="PROSITE" id="PS51116">
    <property type="entry name" value="LAMININ_IVB"/>
    <property type="match status" value="1"/>
</dbReference>
<feature type="disulfide bond" evidence="22">
    <location>
        <begin position="712"/>
        <end position="729"/>
    </location>
</feature>
<dbReference type="InterPro" id="IPR000742">
    <property type="entry name" value="EGF"/>
</dbReference>
<feature type="domain" description="Laminin EGF-like" evidence="25">
    <location>
        <begin position="452"/>
        <end position="512"/>
    </location>
</feature>
<feature type="region of interest" description="Disordered" evidence="24">
    <location>
        <begin position="1763"/>
        <end position="1826"/>
    </location>
</feature>
<dbReference type="GO" id="GO:0009887">
    <property type="term" value="P:animal organ morphogenesis"/>
    <property type="evidence" value="ECO:0007669"/>
    <property type="project" value="TreeGrafter"/>
</dbReference>
<feature type="disulfide bond" evidence="22">
    <location>
        <begin position="473"/>
        <end position="482"/>
    </location>
</feature>
<feature type="domain" description="Laminin EGF-like" evidence="25">
    <location>
        <begin position="340"/>
        <end position="399"/>
    </location>
</feature>
<feature type="disulfide bond" evidence="22">
    <location>
        <begin position="454"/>
        <end position="471"/>
    </location>
</feature>
<organism evidence="28">
    <name type="scientific">Darwinula stevensoni</name>
    <dbReference type="NCBI Taxonomy" id="69355"/>
    <lineage>
        <taxon>Eukaryota</taxon>
        <taxon>Metazoa</taxon>
        <taxon>Ecdysozoa</taxon>
        <taxon>Arthropoda</taxon>
        <taxon>Crustacea</taxon>
        <taxon>Oligostraca</taxon>
        <taxon>Ostracoda</taxon>
        <taxon>Podocopa</taxon>
        <taxon>Podocopida</taxon>
        <taxon>Darwinulocopina</taxon>
        <taxon>Darwinuloidea</taxon>
        <taxon>Darwinulidae</taxon>
        <taxon>Darwinula</taxon>
    </lineage>
</organism>
<evidence type="ECO:0000256" key="21">
    <source>
        <dbReference type="ARBA" id="ARBA00083813"/>
    </source>
</evidence>
<dbReference type="EMBL" id="LR899990">
    <property type="protein sequence ID" value="CAD7243661.1"/>
    <property type="molecule type" value="Genomic_DNA"/>
</dbReference>
<feature type="domain" description="Laminin EGF-like" evidence="25">
    <location>
        <begin position="1016"/>
        <end position="1064"/>
    </location>
</feature>
<evidence type="ECO:0000259" key="27">
    <source>
        <dbReference type="PROSITE" id="PS51117"/>
    </source>
</evidence>
<dbReference type="FunFam" id="2.10.25.10:FF:000280">
    <property type="entry name" value="Laminin subunit beta 4"/>
    <property type="match status" value="1"/>
</dbReference>
<keyword evidence="11" id="KW-0325">Glycoprotein</keyword>
<dbReference type="GO" id="GO:0043259">
    <property type="term" value="C:laminin-10 complex"/>
    <property type="evidence" value="ECO:0007669"/>
    <property type="project" value="UniProtKB-ARBA"/>
</dbReference>
<dbReference type="GO" id="GO:0005737">
    <property type="term" value="C:cytoplasm"/>
    <property type="evidence" value="ECO:0007669"/>
    <property type="project" value="UniProtKB-ARBA"/>
</dbReference>
<dbReference type="CDD" id="cd00055">
    <property type="entry name" value="EGF_Lam"/>
    <property type="match status" value="13"/>
</dbReference>
<evidence type="ECO:0000256" key="8">
    <source>
        <dbReference type="ARBA" id="ARBA00022889"/>
    </source>
</evidence>
<keyword evidence="6" id="KW-0677">Repeat</keyword>
<feature type="disulfide bond" evidence="22">
    <location>
        <begin position="710"/>
        <end position="722"/>
    </location>
</feature>
<dbReference type="GO" id="GO:0005606">
    <property type="term" value="C:laminin-1 complex"/>
    <property type="evidence" value="ECO:0007669"/>
    <property type="project" value="UniProtKB-ARBA"/>
</dbReference>
<dbReference type="InterPro" id="IPR056863">
    <property type="entry name" value="LMN_ATRN_NET-like_EGF"/>
</dbReference>
<feature type="disulfide bond" evidence="22">
    <location>
        <begin position="1065"/>
        <end position="1077"/>
    </location>
</feature>
<dbReference type="GO" id="GO:0016477">
    <property type="term" value="P:cell migration"/>
    <property type="evidence" value="ECO:0007669"/>
    <property type="project" value="TreeGrafter"/>
</dbReference>
<dbReference type="FunFam" id="2.170.300.10:FF:000001">
    <property type="entry name" value="Laminin subunit beta-1"/>
    <property type="match status" value="1"/>
</dbReference>
<feature type="domain" description="Laminin EGF-like" evidence="25">
    <location>
        <begin position="758"/>
        <end position="803"/>
    </location>
</feature>
<dbReference type="PANTHER" id="PTHR10574">
    <property type="entry name" value="NETRIN/LAMININ-RELATED"/>
    <property type="match status" value="1"/>
</dbReference>
<feature type="disulfide bond" evidence="22">
    <location>
        <begin position="758"/>
        <end position="770"/>
    </location>
</feature>
<dbReference type="InterPro" id="IPR008211">
    <property type="entry name" value="Laminin_N"/>
</dbReference>
<evidence type="ECO:0000256" key="24">
    <source>
        <dbReference type="SAM" id="MobiDB-lite"/>
    </source>
</evidence>
<evidence type="ECO:0000256" key="11">
    <source>
        <dbReference type="ARBA" id="ARBA00023180"/>
    </source>
</evidence>
<comment type="subunit">
    <text evidence="13">Laminin is a complex glycoprotein, consisting of three different polypeptide chains (alpha, beta, gamma), which are bound to each other by disulfide bonds into a cross-shaped molecule comprising one long and three short arms with globules at each end. Beta-1 is a subunit of laminin-1 (laminin-111 or EHS laminin), laminin-2 (laminin-211 or merosin), laminin-6 (laminin-311 or K-laminin), laminin-8 (laminin-411), laminin-10 (laminin-511) and laminin-12 (laminin-213). Interacts with ITGB1.</text>
</comment>
<feature type="domain" description="Laminin N-terminal" evidence="27">
    <location>
        <begin position="1"/>
        <end position="212"/>
    </location>
</feature>
<evidence type="ECO:0000256" key="10">
    <source>
        <dbReference type="ARBA" id="ARBA00023157"/>
    </source>
</evidence>
<dbReference type="FunFam" id="2.10.25.10:FF:000101">
    <property type="entry name" value="Laminin subunit beta 1"/>
    <property type="match status" value="1"/>
</dbReference>
<dbReference type="FunFam" id="2.10.25.10:FF:000084">
    <property type="entry name" value="Laminin subunit alpha 3"/>
    <property type="match status" value="1"/>
</dbReference>
<dbReference type="PROSITE" id="PS00022">
    <property type="entry name" value="EGF_1"/>
    <property type="match status" value="1"/>
</dbReference>
<dbReference type="FunFam" id="2.10.25.10:FF:000065">
    <property type="entry name" value="Laminin subunit beta 1"/>
    <property type="match status" value="1"/>
</dbReference>
<feature type="disulfide bond" evidence="22">
    <location>
        <begin position="452"/>
        <end position="464"/>
    </location>
</feature>
<dbReference type="SMART" id="SM00180">
    <property type="entry name" value="EGF_Lam"/>
    <property type="match status" value="13"/>
</dbReference>
<feature type="compositionally biased region" description="Basic and acidic residues" evidence="24">
    <location>
        <begin position="1805"/>
        <end position="1826"/>
    </location>
</feature>
<dbReference type="OrthoDB" id="5985440at2759"/>
<dbReference type="FunFam" id="2.10.25.10:FF:000011">
    <property type="entry name" value="Cadherin EGF LAG seven-pass G-type receptor"/>
    <property type="match status" value="1"/>
</dbReference>
<evidence type="ECO:0000256" key="7">
    <source>
        <dbReference type="ARBA" id="ARBA00022869"/>
    </source>
</evidence>
<dbReference type="GO" id="GO:0034446">
    <property type="term" value="P:substrate adhesion-dependent cell spreading"/>
    <property type="evidence" value="ECO:0007669"/>
    <property type="project" value="TreeGrafter"/>
</dbReference>
<evidence type="ECO:0000256" key="6">
    <source>
        <dbReference type="ARBA" id="ARBA00022737"/>
    </source>
</evidence>
<dbReference type="Gene3D" id="2.60.120.260">
    <property type="entry name" value="Galactose-binding domain-like"/>
    <property type="match status" value="1"/>
</dbReference>
<protein>
    <recommendedName>
        <fullName evidence="14">Laminin subunit beta-1</fullName>
    </recommendedName>
    <alternativeName>
        <fullName evidence="17">Laminin B1 chain</fullName>
    </alternativeName>
    <alternativeName>
        <fullName evidence="15">Laminin-1 subunit beta</fullName>
    </alternativeName>
    <alternativeName>
        <fullName evidence="19">Laminin-10 subunit beta</fullName>
    </alternativeName>
    <alternativeName>
        <fullName evidence="16">Laminin-12 subunit beta</fullName>
    </alternativeName>
    <alternativeName>
        <fullName evidence="20">Laminin-2 subunit beta</fullName>
    </alternativeName>
    <alternativeName>
        <fullName evidence="18">Laminin-6 subunit beta</fullName>
    </alternativeName>
    <alternativeName>
        <fullName evidence="21">Laminin-8 subunit beta</fullName>
    </alternativeName>
</protein>
<evidence type="ECO:0000256" key="14">
    <source>
        <dbReference type="ARBA" id="ARBA00071083"/>
    </source>
</evidence>
<sequence>MDASVTAYCFWSGLDVNRMRERKERMCVHMGRGKEDKRTRRLMMVVSTRRRSWWQSENGVEKVSVQLDLEAEFHITHLIIKFKTFRPAAMLIERSFDFGKTWQVYRYFADNCDEVFPGISHGPPRNMLEIVCESRYSNVAPSTEGEVIFRVLPPHIHIDDPYAEEVLNLLKVTNLRVNFTKLHTLGDDLLDQRDEILEKYYYAIYKMIVRGTCSCYGHASRCIPFDSSIKDAAQMVHGRCECTHNTKGPHCKECEDFYNDLPWKPAIGRQSNACKRCNCNNHATKCHFDKNVYESTGRVSGGVCDECQHNTMGRNCEQCKPFYYQDPGRDITDPSVCLPCDCDARGSLDGAICDPRNDPLNGFVAGRCHCKQNVEGRQCDRCKRNFYNFTEANHLGCQPCTCNPIGTTGAQGCNPYSGECECKRFVTGRDCNQCAPQHWGLSQDDPNGCKPCNCDPGGSYDNNCDVITGQCRCRRHVTGQRCDRPEQGYFAGVLDHHVYEAELARGSEDCQVVIREPYHDGRETTWTGTGFMRVYEGSHLEFDINDIQNSLDYDLVLRYEPQMAGDWDDVQIKVIRPGPVDPNGSCGRITADDDLKRLALTDDERFKIARSPLCLEAGKPYTIRIDFKQYDRQQPMPSAAILIDSIALVPKIESLPFFQGTSDNEYRRQEFERYRCGQAYYTVTKPPVPDICKKYLYSVGFYTLAQGEECSCDPTGSLSALCNDLGGQCQCKPNVAGRRCDRCAPGTYGFGPEGCSPCECNAIGSLDNFCDPKTGQCQCRINTYGRQCDQCQTGFWNFPNCQRCECHGHAATCDSNTGYCINCKDYTVGPNCDRCIEGWYGDPRFGVDIPCRPCPCPETKDSGHSFADKCYLDPRSNDVICECAVGYGGPRCDVCADNYFGNPDVPGGSCQSCQCNNNIDLSRPRNCDARTGECLQCLFSTEGFNCEMCKAGYYGDAIHQQCAECVCNILGTDTSRGPCDRRSGQCPCFPNVIGQECDRCAANHWKIASGQGCEPCNCDPYGSREEQCNEYDGQCRCKEGFGGRRCDQCLANYWGDPRQQKCFPCNCDPRGSATMQCDRRTGKCECVDGIGGDKCDRCARGFIGSAFNCRPCGECFDNWDRILMELTNRTEAVVQAASEIKQAGATGAYTKEFEAMEDTLDEVAEILANATISNADLEKLKVLIDDLRKNLTEAKVELDEVELEVDDTTQRIYKATLELSNLRSKATDLQKQAQKLENEATLLQEANVEGALNITRDAQARSRASQKKVEDTKQLIRNSQDRRQATKYKLSAAGTQFNVSQQQNQQALDAINRRLEEIDDQIPTLNSQVCGKYGDPCDDLCGGAGCGKCGGLSCKEGSVNKAATALSLARDAEDLLKKKQTEAESQLRVVSQAKVSADQAQALSQNAFNLASAAFRESNRTKNDMQELIREIEAFLATPGASPAEIRTLADEVLSMSISLRPEQIKELAMKINETVASLTNIDAILQATASDLALAKDLKARADRAKAQAVEVLTIAQEVLKALQEAELAQGQARTAINQASGDVQSAQNYLTQISSETATAQRLANESHSDVTNMEMQLRLIGEKFVVNEREIGEATNAAQEAHRLAKEAERDLVRLKDTYQKAEMELEKKLTDTDEIRERAERLQERARLVFANVMDTVDQLDVMQDKYQKTELELGIMEGDLEELNRRMNGYLKVITDQSEFYRKCQPCRPGRTESRAFFEGGSIPFSAEFPKPSHRLLPARHQPKVSAVHFIRAIRLAHPSIPPPTNPHPSPNRIPKHSPRSLGPALDAPPIPTGVLGRLTSDHRARDAPTADDRVAERELG</sequence>
<feature type="disulfide bond" evidence="22">
    <location>
        <begin position="760"/>
        <end position="777"/>
    </location>
</feature>
<dbReference type="Pfam" id="PF21199">
    <property type="entry name" value="LAMININ_IV_B"/>
    <property type="match status" value="1"/>
</dbReference>
<proteinExistence type="predicted"/>
<evidence type="ECO:0000259" key="26">
    <source>
        <dbReference type="PROSITE" id="PS51116"/>
    </source>
</evidence>
<keyword evidence="5" id="KW-0732">Signal</keyword>
<keyword evidence="7" id="KW-0084">Basement membrane</keyword>
<dbReference type="PROSITE" id="PS51117">
    <property type="entry name" value="LAMININ_NTER"/>
    <property type="match status" value="1"/>
</dbReference>
<dbReference type="Pfam" id="PF00053">
    <property type="entry name" value="EGF_laminin"/>
    <property type="match status" value="11"/>
</dbReference>
<evidence type="ECO:0000256" key="15">
    <source>
        <dbReference type="ARBA" id="ARBA00075282"/>
    </source>
</evidence>
<dbReference type="Pfam" id="PF00055">
    <property type="entry name" value="Laminin_N"/>
    <property type="match status" value="1"/>
</dbReference>
<evidence type="ECO:0000256" key="18">
    <source>
        <dbReference type="ARBA" id="ARBA00076958"/>
    </source>
</evidence>
<evidence type="ECO:0000256" key="1">
    <source>
        <dbReference type="ARBA" id="ARBA00002418"/>
    </source>
</evidence>
<feature type="disulfide bond" evidence="22">
    <location>
        <begin position="1067"/>
        <end position="1084"/>
    </location>
</feature>
<feature type="domain" description="Laminin IV type B" evidence="26">
    <location>
        <begin position="491"/>
        <end position="704"/>
    </location>
</feature>
<dbReference type="GO" id="GO:0070831">
    <property type="term" value="P:basement membrane assembly"/>
    <property type="evidence" value="ECO:0007669"/>
    <property type="project" value="TreeGrafter"/>
</dbReference>
<dbReference type="Gene3D" id="2.170.300.10">
    <property type="entry name" value="Tie2 ligand-binding domain superfamily"/>
    <property type="match status" value="1"/>
</dbReference>
<dbReference type="SMART" id="SM00136">
    <property type="entry name" value="LamNT"/>
    <property type="match status" value="1"/>
</dbReference>
<comment type="function">
    <text evidence="1">Binding to cells via a high affinity receptor, laminin is thought to mediate the attachment, migration and organization of cells into tissues during embryonic development by interacting with other extracellular matrix components.</text>
</comment>
<dbReference type="Pfam" id="PF24973">
    <property type="entry name" value="EGF_LMN_ATRN"/>
    <property type="match status" value="2"/>
</dbReference>
<keyword evidence="8" id="KW-0130">Cell adhesion</keyword>
<feature type="disulfide bond" evidence="22">
    <location>
        <begin position="370"/>
        <end position="379"/>
    </location>
</feature>
<keyword evidence="4" id="KW-0272">Extracellular matrix</keyword>
<keyword evidence="12 22" id="KW-0424">Laminin EGF-like domain</keyword>
<feature type="domain" description="Laminin EGF-like" evidence="25">
    <location>
        <begin position="804"/>
        <end position="853"/>
    </location>
</feature>
<dbReference type="InterPro" id="IPR013015">
    <property type="entry name" value="Laminin_IV_B"/>
</dbReference>
<feature type="coiled-coil region" evidence="23">
    <location>
        <begin position="1594"/>
        <end position="1691"/>
    </location>
</feature>
<feature type="disulfide bond" evidence="22">
    <location>
        <begin position="988"/>
        <end position="997"/>
    </location>
</feature>
<dbReference type="FunFam" id="2.10.25.10:FF:000083">
    <property type="entry name" value="Laminin subunit alpha"/>
    <property type="match status" value="1"/>
</dbReference>
<feature type="disulfide bond" evidence="22">
    <location>
        <begin position="823"/>
        <end position="832"/>
    </location>
</feature>
<comment type="subcellular location">
    <subcellularLocation>
        <location evidence="2">Secreted</location>
        <location evidence="2">Extracellular space</location>
        <location evidence="2">Extracellular matrix</location>
        <location evidence="2">Basement membrane</location>
    </subcellularLocation>
</comment>
<evidence type="ECO:0000256" key="2">
    <source>
        <dbReference type="ARBA" id="ARBA00004302"/>
    </source>
</evidence>
<dbReference type="GO" id="GO:0007411">
    <property type="term" value="P:axon guidance"/>
    <property type="evidence" value="ECO:0007669"/>
    <property type="project" value="TreeGrafter"/>
</dbReference>
<feature type="domain" description="Laminin EGF-like" evidence="25">
    <location>
        <begin position="710"/>
        <end position="757"/>
    </location>
</feature>
<dbReference type="FunFam" id="2.10.25.10:FF:000135">
    <property type="entry name" value="Laminin subunit beta 4"/>
    <property type="match status" value="3"/>
</dbReference>
<dbReference type="PANTHER" id="PTHR10574:SF375">
    <property type="entry name" value="LAMININ SUBUNIT BETA-1"/>
    <property type="match status" value="1"/>
</dbReference>
<feature type="disulfide bond" evidence="22">
    <location>
        <begin position="1018"/>
        <end position="1035"/>
    </location>
</feature>
<evidence type="ECO:0000256" key="20">
    <source>
        <dbReference type="ARBA" id="ARBA00083431"/>
    </source>
</evidence>
<dbReference type="Gene3D" id="2.10.25.10">
    <property type="entry name" value="Laminin"/>
    <property type="match status" value="11"/>
</dbReference>
<feature type="disulfide bond" evidence="22">
    <location>
        <begin position="731"/>
        <end position="740"/>
    </location>
</feature>
<feature type="domain" description="Laminin EGF-like" evidence="25">
    <location>
        <begin position="1065"/>
        <end position="1111"/>
    </location>
</feature>
<dbReference type="SUPFAM" id="SSF57997">
    <property type="entry name" value="Tropomyosin"/>
    <property type="match status" value="1"/>
</dbReference>
<evidence type="ECO:0000313" key="28">
    <source>
        <dbReference type="EMBL" id="CAD7243661.1"/>
    </source>
</evidence>
<evidence type="ECO:0000259" key="25">
    <source>
        <dbReference type="PROSITE" id="PS50027"/>
    </source>
</evidence>
<evidence type="ECO:0000256" key="4">
    <source>
        <dbReference type="ARBA" id="ARBA00022530"/>
    </source>
</evidence>
<feature type="domain" description="Laminin EGF-like" evidence="25">
    <location>
        <begin position="400"/>
        <end position="451"/>
    </location>
</feature>
<evidence type="ECO:0000256" key="13">
    <source>
        <dbReference type="ARBA" id="ARBA00065312"/>
    </source>
</evidence>
<feature type="disulfide bond" evidence="22">
    <location>
        <begin position="422"/>
        <end position="431"/>
    </location>
</feature>
<dbReference type="Proteomes" id="UP000677054">
    <property type="component" value="Unassembled WGS sequence"/>
</dbReference>
<dbReference type="SMART" id="SM00181">
    <property type="entry name" value="EGF"/>
    <property type="match status" value="8"/>
</dbReference>
<evidence type="ECO:0000313" key="29">
    <source>
        <dbReference type="Proteomes" id="UP000677054"/>
    </source>
</evidence>
<feature type="coiled-coil region" evidence="23">
    <location>
        <begin position="1301"/>
        <end position="1328"/>
    </location>
</feature>
<dbReference type="PROSITE" id="PS50027">
    <property type="entry name" value="EGF_LAM_2"/>
    <property type="match status" value="10"/>
</dbReference>
<feature type="disulfide bond" evidence="22">
    <location>
        <begin position="779"/>
        <end position="788"/>
    </location>
</feature>
<name>A0A7R8XAK5_9CRUS</name>
<evidence type="ECO:0000256" key="5">
    <source>
        <dbReference type="ARBA" id="ARBA00022729"/>
    </source>
</evidence>
<keyword evidence="3" id="KW-0964">Secreted</keyword>
<dbReference type="InterPro" id="IPR050440">
    <property type="entry name" value="Laminin/Netrin_ECM"/>
</dbReference>
<dbReference type="FunFam" id="2.10.25.10:FF:000333">
    <property type="entry name" value="netrin-4 isoform X2"/>
    <property type="match status" value="1"/>
</dbReference>
<evidence type="ECO:0000256" key="3">
    <source>
        <dbReference type="ARBA" id="ARBA00022525"/>
    </source>
</evidence>
<feature type="compositionally biased region" description="Pro residues" evidence="24">
    <location>
        <begin position="1765"/>
        <end position="1777"/>
    </location>
</feature>
<feature type="disulfide bond" evidence="22">
    <location>
        <begin position="1086"/>
        <end position="1095"/>
    </location>
</feature>
<accession>A0A7R8XAK5</accession>
<gene>
    <name evidence="28" type="ORF">DSTB1V02_LOCUS3575</name>
</gene>
<dbReference type="PRINTS" id="PR00011">
    <property type="entry name" value="EGFLAMININ"/>
</dbReference>
<dbReference type="FunFam" id="2.10.25.10:FF:000138">
    <property type="entry name" value="Laminin subunit beta 1"/>
    <property type="match status" value="1"/>
</dbReference>
<dbReference type="EMBL" id="CAJPEV010000473">
    <property type="protein sequence ID" value="CAG0885641.1"/>
    <property type="molecule type" value="Genomic_DNA"/>
</dbReference>
<keyword evidence="9 23" id="KW-0175">Coiled coil</keyword>
<evidence type="ECO:0000256" key="23">
    <source>
        <dbReference type="SAM" id="Coils"/>
    </source>
</evidence>
<feature type="domain" description="Laminin EGF-like" evidence="25">
    <location>
        <begin position="965"/>
        <end position="1015"/>
    </location>
</feature>